<dbReference type="InterPro" id="IPR034660">
    <property type="entry name" value="DinB/YfiT-like"/>
</dbReference>
<organism evidence="2">
    <name type="scientific">uncultured Cytophagales bacterium</name>
    <dbReference type="NCBI Taxonomy" id="158755"/>
    <lineage>
        <taxon>Bacteria</taxon>
        <taxon>Pseudomonadati</taxon>
        <taxon>Bacteroidota</taxon>
        <taxon>Sphingobacteriia</taxon>
        <taxon>Sphingobacteriales</taxon>
        <taxon>environmental samples</taxon>
    </lineage>
</organism>
<accession>A0A6J4KLK8</accession>
<protein>
    <recommendedName>
        <fullName evidence="1">DinB-like domain-containing protein</fullName>
    </recommendedName>
</protein>
<evidence type="ECO:0000259" key="1">
    <source>
        <dbReference type="Pfam" id="PF12867"/>
    </source>
</evidence>
<feature type="domain" description="DinB-like" evidence="1">
    <location>
        <begin position="23"/>
        <end position="160"/>
    </location>
</feature>
<dbReference type="Gene3D" id="1.20.120.450">
    <property type="entry name" value="dinb family like domain"/>
    <property type="match status" value="1"/>
</dbReference>
<evidence type="ECO:0000313" key="2">
    <source>
        <dbReference type="EMBL" id="CAA9308501.1"/>
    </source>
</evidence>
<dbReference type="SUPFAM" id="SSF109854">
    <property type="entry name" value="DinB/YfiT-like putative metalloenzymes"/>
    <property type="match status" value="1"/>
</dbReference>
<dbReference type="InterPro" id="IPR024775">
    <property type="entry name" value="DinB-like"/>
</dbReference>
<gene>
    <name evidence="2" type="ORF">AVDCRST_MAG56-6025</name>
</gene>
<sequence>MNGSMTAKDLLLDQTASSHRWIEKMIDHVPAEKWGLIPAGLNTSLKWQVGHLVLSQHYHGVVVIAGPQPDLLEKLPVKAYSPYFVFGDKIGEVDERFTVEELRASLRLVQEKGLWAIGQLADGDLAGPLFPRPVPHPVATNKQEALSWNVKHNMWHCGQIGMVARAVGHPFDFKLKELTRKP</sequence>
<proteinExistence type="predicted"/>
<dbReference type="Pfam" id="PF12867">
    <property type="entry name" value="DinB_2"/>
    <property type="match status" value="1"/>
</dbReference>
<dbReference type="EMBL" id="CADCTQ010000496">
    <property type="protein sequence ID" value="CAA9308501.1"/>
    <property type="molecule type" value="Genomic_DNA"/>
</dbReference>
<dbReference type="AlphaFoldDB" id="A0A6J4KLK8"/>
<reference evidence="2" key="1">
    <citation type="submission" date="2020-02" db="EMBL/GenBank/DDBJ databases">
        <authorList>
            <person name="Meier V. D."/>
        </authorList>
    </citation>
    <scope>NUCLEOTIDE SEQUENCE</scope>
    <source>
        <strain evidence="2">AVDCRST_MAG56</strain>
    </source>
</reference>
<name>A0A6J4KLK8_9SPHI</name>